<comment type="caution">
    <text evidence="24">The sequence shown here is derived from an EMBL/GenBank/DDBJ whole genome shotgun (WGS) entry which is preliminary data.</text>
</comment>
<comment type="catalytic activity">
    <reaction evidence="17">
        <text>L-lysyl-glycine(out) = L-lysyl-glycine(in)</text>
        <dbReference type="Rhea" id="RHEA:79407"/>
        <dbReference type="ChEBI" id="CHEBI:191202"/>
    </reaction>
</comment>
<dbReference type="GO" id="GO:0016020">
    <property type="term" value="C:membrane"/>
    <property type="evidence" value="ECO:0007669"/>
    <property type="project" value="UniProtKB-SubCell"/>
</dbReference>
<dbReference type="GO" id="GO:0022857">
    <property type="term" value="F:transmembrane transporter activity"/>
    <property type="evidence" value="ECO:0007669"/>
    <property type="project" value="InterPro"/>
</dbReference>
<dbReference type="PROSITE" id="PS00216">
    <property type="entry name" value="SUGAR_TRANSPORT_1"/>
    <property type="match status" value="1"/>
</dbReference>
<evidence type="ECO:0000256" key="2">
    <source>
        <dbReference type="ARBA" id="ARBA00022692"/>
    </source>
</evidence>
<comment type="catalytic activity">
    <reaction evidence="12">
        <text>L-arginyl-L-alpha-amino acid(out) = L-arginyl-L-alpha-amino acid(in)</text>
        <dbReference type="Rhea" id="RHEA:79371"/>
        <dbReference type="ChEBI" id="CHEBI:84315"/>
    </reaction>
</comment>
<evidence type="ECO:0000256" key="4">
    <source>
        <dbReference type="ARBA" id="ARBA00023136"/>
    </source>
</evidence>
<evidence type="ECO:0000256" key="20">
    <source>
        <dbReference type="ARBA" id="ARBA00045709"/>
    </source>
</evidence>
<comment type="catalytic activity">
    <reaction evidence="16">
        <text>L-alanyl-L-lysine(out) = L-alanyl-L-lysine(in)</text>
        <dbReference type="Rhea" id="RHEA:79415"/>
        <dbReference type="ChEBI" id="CHEBI:192470"/>
    </reaction>
</comment>
<evidence type="ECO:0000256" key="16">
    <source>
        <dbReference type="ARBA" id="ARBA00044919"/>
    </source>
</evidence>
<protein>
    <recommendedName>
        <fullName evidence="18">Lysosomal dipeptide transporter MFSD1</fullName>
    </recommendedName>
    <alternativeName>
        <fullName evidence="19">Major facilitator superfamily domain-containing protein 1</fullName>
    </alternativeName>
</protein>
<comment type="catalytic activity">
    <reaction evidence="6">
        <text>L-histidyl-glycine(out) = L-histidyl-glycine(in)</text>
        <dbReference type="Rhea" id="RHEA:79395"/>
        <dbReference type="ChEBI" id="CHEBI:229957"/>
    </reaction>
</comment>
<comment type="catalytic activity">
    <reaction evidence="5">
        <text>L-lysyl-L-alanine(out) = L-lysyl-L-alanine(in)</text>
        <dbReference type="Rhea" id="RHEA:79399"/>
        <dbReference type="ChEBI" id="CHEBI:229954"/>
    </reaction>
</comment>
<evidence type="ECO:0000256" key="12">
    <source>
        <dbReference type="ARBA" id="ARBA00044899"/>
    </source>
</evidence>
<accession>A0A9N9P4R0</accession>
<comment type="function">
    <text evidence="20">Lysosomal dipeptide uniporter that selectively exports lysine, arginine or histidine-containing dipeptides with a net positive charge from the lysosome lumen into the cytosol. Could play a role in a specific type of protein O-glycosylation indirectly regulating macrophages migration and tissue invasion. Also essential for liver homeostasis.</text>
</comment>
<keyword evidence="25" id="KW-1185">Reference proteome</keyword>
<feature type="transmembrane region" description="Helical" evidence="23">
    <location>
        <begin position="334"/>
        <end position="355"/>
    </location>
</feature>
<evidence type="ECO:0000256" key="23">
    <source>
        <dbReference type="SAM" id="Phobius"/>
    </source>
</evidence>
<keyword evidence="3 23" id="KW-1133">Transmembrane helix</keyword>
<evidence type="ECO:0000256" key="7">
    <source>
        <dbReference type="ARBA" id="ARBA00044881"/>
    </source>
</evidence>
<gene>
    <name evidence="24" type="ORF">CPELLU_LOCUS16934</name>
</gene>
<dbReference type="InterPro" id="IPR005829">
    <property type="entry name" value="Sugar_transporter_CS"/>
</dbReference>
<dbReference type="InterPro" id="IPR052187">
    <property type="entry name" value="MFSD1"/>
</dbReference>
<dbReference type="PANTHER" id="PTHR23512">
    <property type="entry name" value="MAJOR FACILITATOR SUPERFAMILY DOMAIN-CONTAINING PROTEIN 1"/>
    <property type="match status" value="1"/>
</dbReference>
<comment type="catalytic activity">
    <reaction evidence="14">
        <text>L-arginyl-glycine(out) = L-arginyl-glycine(in)</text>
        <dbReference type="Rhea" id="RHEA:79391"/>
        <dbReference type="ChEBI" id="CHEBI:229955"/>
    </reaction>
</comment>
<dbReference type="OrthoDB" id="424834at2759"/>
<dbReference type="PANTHER" id="PTHR23512:SF12">
    <property type="entry name" value="TRANSPORTER, PUTATIVE (AFU_ORTHOLOGUE AFUA_4G00260)-RELATED"/>
    <property type="match status" value="1"/>
</dbReference>
<evidence type="ECO:0000256" key="18">
    <source>
        <dbReference type="ARBA" id="ARBA00044985"/>
    </source>
</evidence>
<evidence type="ECO:0000256" key="19">
    <source>
        <dbReference type="ARBA" id="ARBA00045018"/>
    </source>
</evidence>
<evidence type="ECO:0000256" key="15">
    <source>
        <dbReference type="ARBA" id="ARBA00044912"/>
    </source>
</evidence>
<feature type="transmembrane region" description="Helical" evidence="23">
    <location>
        <begin position="67"/>
        <end position="93"/>
    </location>
</feature>
<dbReference type="InterPro" id="IPR011701">
    <property type="entry name" value="MFS"/>
</dbReference>
<comment type="catalytic activity">
    <reaction evidence="9">
        <text>L-lysyl-L-alpha-amino acid(out) = L-lysyl-L-alpha-amino acid(in)</text>
        <dbReference type="Rhea" id="RHEA:79387"/>
        <dbReference type="ChEBI" id="CHEBI:229965"/>
    </reaction>
</comment>
<evidence type="ECO:0000256" key="11">
    <source>
        <dbReference type="ARBA" id="ARBA00044898"/>
    </source>
</evidence>
<feature type="transmembrane region" description="Helical" evidence="23">
    <location>
        <begin position="303"/>
        <end position="322"/>
    </location>
</feature>
<keyword evidence="4 23" id="KW-0472">Membrane</keyword>
<evidence type="ECO:0000256" key="8">
    <source>
        <dbReference type="ARBA" id="ARBA00044884"/>
    </source>
</evidence>
<dbReference type="EMBL" id="CAJVQA010026702">
    <property type="protein sequence ID" value="CAG8789816.1"/>
    <property type="molecule type" value="Genomic_DNA"/>
</dbReference>
<evidence type="ECO:0000313" key="24">
    <source>
        <dbReference type="EMBL" id="CAG8789816.1"/>
    </source>
</evidence>
<evidence type="ECO:0000256" key="14">
    <source>
        <dbReference type="ARBA" id="ARBA00044903"/>
    </source>
</evidence>
<comment type="catalytic activity">
    <reaction evidence="13">
        <text>L-lysyl-L-lysine(out) = L-lysyl-L-lysine(in)</text>
        <dbReference type="Rhea" id="RHEA:79403"/>
        <dbReference type="ChEBI" id="CHEBI:229956"/>
    </reaction>
</comment>
<proteinExistence type="predicted"/>
<feature type="transmembrane region" description="Helical" evidence="23">
    <location>
        <begin position="169"/>
        <end position="193"/>
    </location>
</feature>
<sequence length="416" mass="46725">MPSDPFHTAENIRFPTNESGYSSIPVRSSIEIADRPESNESNPLLKDDDDKFDITKEELNRPWKYKIFALVCALSLSVGRIIYGIGSGTIVIVQTTILSHWFKGKGLSIAVGIQIATSRLSSFLGNLTVVPIKDATGFYGWSFWIINESLSEQEILKLKQKKAFNPRKLLDLATIYWIVALLEFIFGGVWTPFLHMNAELLKTRWGYSEKEAGTISSIAQLFPIFIAPFLGYLLDKFGRRSTTLICSAVFLTASMYLLEFALNVSPIIGMVLFSISLSFGPVPLLSSIPIILSLDYVGTGLGIAKSCSNVGSTLFDIIIGILQDLDGGKYGLVMQLYLVNGFISVLVAILLLMVARKWHDGILDMKEDERREYYEEVRIKRDEGEQGQERLSYESQEAHVGFRRPLKQNWVYISIF</sequence>
<comment type="catalytic activity">
    <reaction evidence="8">
        <text>L-alpha-aminoacyl-L-histidine(out) = L-alpha-aminoacyl-L-histidine(in)</text>
        <dbReference type="Rhea" id="RHEA:79375"/>
        <dbReference type="ChEBI" id="CHEBI:229967"/>
    </reaction>
</comment>
<dbReference type="Gene3D" id="1.20.1250.20">
    <property type="entry name" value="MFS general substrate transporter like domains"/>
    <property type="match status" value="2"/>
</dbReference>
<evidence type="ECO:0000256" key="13">
    <source>
        <dbReference type="ARBA" id="ARBA00044900"/>
    </source>
</evidence>
<reference evidence="24" key="1">
    <citation type="submission" date="2021-06" db="EMBL/GenBank/DDBJ databases">
        <authorList>
            <person name="Kallberg Y."/>
            <person name="Tangrot J."/>
            <person name="Rosling A."/>
        </authorList>
    </citation>
    <scope>NUCLEOTIDE SEQUENCE</scope>
    <source>
        <strain evidence="24">FL966</strain>
    </source>
</reference>
<comment type="catalytic activity">
    <reaction evidence="10">
        <text>L-alpha-aminoacyl-L-lysine(out) = L-alpha-aminoacyl-L-lysine(in)</text>
        <dbReference type="Rhea" id="RHEA:79383"/>
        <dbReference type="ChEBI" id="CHEBI:229966"/>
    </reaction>
</comment>
<comment type="catalytic activity">
    <reaction evidence="11">
        <text>L-aspartyl-L-lysine(out) = L-aspartyl-L-lysine(in)</text>
        <dbReference type="Rhea" id="RHEA:79411"/>
        <dbReference type="ChEBI" id="CHEBI:229953"/>
    </reaction>
</comment>
<keyword evidence="2 23" id="KW-0812">Transmembrane</keyword>
<evidence type="ECO:0000256" key="21">
    <source>
        <dbReference type="ARBA" id="ARBA00046376"/>
    </source>
</evidence>
<organism evidence="24 25">
    <name type="scientific">Cetraspora pellucida</name>
    <dbReference type="NCBI Taxonomy" id="1433469"/>
    <lineage>
        <taxon>Eukaryota</taxon>
        <taxon>Fungi</taxon>
        <taxon>Fungi incertae sedis</taxon>
        <taxon>Mucoromycota</taxon>
        <taxon>Glomeromycotina</taxon>
        <taxon>Glomeromycetes</taxon>
        <taxon>Diversisporales</taxon>
        <taxon>Gigasporaceae</taxon>
        <taxon>Cetraspora</taxon>
    </lineage>
</organism>
<evidence type="ECO:0000256" key="17">
    <source>
        <dbReference type="ARBA" id="ARBA00044924"/>
    </source>
</evidence>
<evidence type="ECO:0000256" key="9">
    <source>
        <dbReference type="ARBA" id="ARBA00044891"/>
    </source>
</evidence>
<evidence type="ECO:0000256" key="3">
    <source>
        <dbReference type="ARBA" id="ARBA00022989"/>
    </source>
</evidence>
<feature type="transmembrane region" description="Helical" evidence="23">
    <location>
        <begin position="267"/>
        <end position="291"/>
    </location>
</feature>
<dbReference type="Proteomes" id="UP000789759">
    <property type="component" value="Unassembled WGS sequence"/>
</dbReference>
<evidence type="ECO:0000256" key="22">
    <source>
        <dbReference type="SAM" id="MobiDB-lite"/>
    </source>
</evidence>
<feature type="transmembrane region" description="Helical" evidence="23">
    <location>
        <begin position="241"/>
        <end position="261"/>
    </location>
</feature>
<evidence type="ECO:0000313" key="25">
    <source>
        <dbReference type="Proteomes" id="UP000789759"/>
    </source>
</evidence>
<feature type="region of interest" description="Disordered" evidence="22">
    <location>
        <begin position="1"/>
        <end position="21"/>
    </location>
</feature>
<evidence type="ECO:0000256" key="6">
    <source>
        <dbReference type="ARBA" id="ARBA00044878"/>
    </source>
</evidence>
<evidence type="ECO:0000256" key="5">
    <source>
        <dbReference type="ARBA" id="ARBA00044876"/>
    </source>
</evidence>
<evidence type="ECO:0000256" key="1">
    <source>
        <dbReference type="ARBA" id="ARBA00004141"/>
    </source>
</evidence>
<dbReference type="AlphaFoldDB" id="A0A9N9P4R0"/>
<comment type="subunit">
    <text evidence="21">Homodimer. Interacts with lysosomal protein GLMP (via lumenal domain); the interaction starts while both proteins are still in the endoplasmic reticulum and is required for stabilization of MFSD1 in lysosomes but has no direct effect on its targeting to lysosomes or transporter activity.</text>
</comment>
<evidence type="ECO:0000256" key="10">
    <source>
        <dbReference type="ARBA" id="ARBA00044893"/>
    </source>
</evidence>
<comment type="catalytic activity">
    <reaction evidence="7">
        <text>L-alpha-aminoacyl-L-arginine(out) = L-alpha-aminoacyl-L-arginine(in)</text>
        <dbReference type="Rhea" id="RHEA:79367"/>
        <dbReference type="ChEBI" id="CHEBI:229968"/>
    </reaction>
</comment>
<feature type="transmembrane region" description="Helical" evidence="23">
    <location>
        <begin position="213"/>
        <end position="234"/>
    </location>
</feature>
<comment type="catalytic activity">
    <reaction evidence="15">
        <text>L-histidyl-L-alpha-amino acid(out) = L-histidyl-L-alpha-amino acid(in)</text>
        <dbReference type="Rhea" id="RHEA:79379"/>
        <dbReference type="ChEBI" id="CHEBI:229964"/>
    </reaction>
</comment>
<name>A0A9N9P4R0_9GLOM</name>
<feature type="non-terminal residue" evidence="24">
    <location>
        <position position="416"/>
    </location>
</feature>
<dbReference type="Pfam" id="PF07690">
    <property type="entry name" value="MFS_1"/>
    <property type="match status" value="1"/>
</dbReference>
<dbReference type="InterPro" id="IPR036259">
    <property type="entry name" value="MFS_trans_sf"/>
</dbReference>
<comment type="subcellular location">
    <subcellularLocation>
        <location evidence="1">Membrane</location>
        <topology evidence="1">Multi-pass membrane protein</topology>
    </subcellularLocation>
</comment>
<dbReference type="SUPFAM" id="SSF103473">
    <property type="entry name" value="MFS general substrate transporter"/>
    <property type="match status" value="1"/>
</dbReference>